<name>A0A9Q1DBL8_CONCO</name>
<reference evidence="1" key="1">
    <citation type="journal article" date="2023" name="Science">
        <title>Genome structures resolve the early diversification of teleost fishes.</title>
        <authorList>
            <person name="Parey E."/>
            <person name="Louis A."/>
            <person name="Montfort J."/>
            <person name="Bouchez O."/>
            <person name="Roques C."/>
            <person name="Iampietro C."/>
            <person name="Lluch J."/>
            <person name="Castinel A."/>
            <person name="Donnadieu C."/>
            <person name="Desvignes T."/>
            <person name="Floi Bucao C."/>
            <person name="Jouanno E."/>
            <person name="Wen M."/>
            <person name="Mejri S."/>
            <person name="Dirks R."/>
            <person name="Jansen H."/>
            <person name="Henkel C."/>
            <person name="Chen W.J."/>
            <person name="Zahm M."/>
            <person name="Cabau C."/>
            <person name="Klopp C."/>
            <person name="Thompson A.W."/>
            <person name="Robinson-Rechavi M."/>
            <person name="Braasch I."/>
            <person name="Lecointre G."/>
            <person name="Bobe J."/>
            <person name="Postlethwait J.H."/>
            <person name="Berthelot C."/>
            <person name="Roest Crollius H."/>
            <person name="Guiguen Y."/>
        </authorList>
    </citation>
    <scope>NUCLEOTIDE SEQUENCE</scope>
    <source>
        <strain evidence="1">Concon-B</strain>
    </source>
</reference>
<evidence type="ECO:0000313" key="2">
    <source>
        <dbReference type="Proteomes" id="UP001152803"/>
    </source>
</evidence>
<sequence length="76" mass="8354">MSFTLTTTLQAAHNDVYILYQRKQLPMDGIFRQIICAECCGMPTGPVMFWKLPAIKAGGSAAERMTSGEGSAVERR</sequence>
<dbReference type="EMBL" id="JAFJMO010000010">
    <property type="protein sequence ID" value="KAJ8265420.1"/>
    <property type="molecule type" value="Genomic_DNA"/>
</dbReference>
<gene>
    <name evidence="1" type="ORF">COCON_G00145190</name>
</gene>
<accession>A0A9Q1DBL8</accession>
<organism evidence="1 2">
    <name type="scientific">Conger conger</name>
    <name type="common">Conger eel</name>
    <name type="synonym">Muraena conger</name>
    <dbReference type="NCBI Taxonomy" id="82655"/>
    <lineage>
        <taxon>Eukaryota</taxon>
        <taxon>Metazoa</taxon>
        <taxon>Chordata</taxon>
        <taxon>Craniata</taxon>
        <taxon>Vertebrata</taxon>
        <taxon>Euteleostomi</taxon>
        <taxon>Actinopterygii</taxon>
        <taxon>Neopterygii</taxon>
        <taxon>Teleostei</taxon>
        <taxon>Anguilliformes</taxon>
        <taxon>Congridae</taxon>
        <taxon>Conger</taxon>
    </lineage>
</organism>
<dbReference type="AlphaFoldDB" id="A0A9Q1DBL8"/>
<protein>
    <submittedName>
        <fullName evidence="1">Uncharacterized protein</fullName>
    </submittedName>
</protein>
<comment type="caution">
    <text evidence="1">The sequence shown here is derived from an EMBL/GenBank/DDBJ whole genome shotgun (WGS) entry which is preliminary data.</text>
</comment>
<proteinExistence type="predicted"/>
<evidence type="ECO:0000313" key="1">
    <source>
        <dbReference type="EMBL" id="KAJ8265420.1"/>
    </source>
</evidence>
<dbReference type="Proteomes" id="UP001152803">
    <property type="component" value="Unassembled WGS sequence"/>
</dbReference>
<keyword evidence="2" id="KW-1185">Reference proteome</keyword>